<dbReference type="InterPro" id="IPR050740">
    <property type="entry name" value="Aldehyde_DH_Superfamily"/>
</dbReference>
<dbReference type="CDD" id="cd07129">
    <property type="entry name" value="ALDH_KGSADH"/>
    <property type="match status" value="1"/>
</dbReference>
<dbReference type="Pfam" id="PF00171">
    <property type="entry name" value="Aldedh"/>
    <property type="match status" value="1"/>
</dbReference>
<comment type="caution">
    <text evidence="3">The sequence shown here is derived from an EMBL/GenBank/DDBJ whole genome shotgun (WGS) entry which is preliminary data.</text>
</comment>
<dbReference type="Gene3D" id="3.40.309.10">
    <property type="entry name" value="Aldehyde Dehydrogenase, Chain A, domain 2"/>
    <property type="match status" value="1"/>
</dbReference>
<organism evidence="3 4">
    <name type="scientific">Ravibacter arvi</name>
    <dbReference type="NCBI Taxonomy" id="2051041"/>
    <lineage>
        <taxon>Bacteria</taxon>
        <taxon>Pseudomonadati</taxon>
        <taxon>Bacteroidota</taxon>
        <taxon>Cytophagia</taxon>
        <taxon>Cytophagales</taxon>
        <taxon>Spirosomataceae</taxon>
        <taxon>Ravibacter</taxon>
    </lineage>
</organism>
<dbReference type="InterPro" id="IPR015590">
    <property type="entry name" value="Aldehyde_DH_dom"/>
</dbReference>
<dbReference type="RefSeq" id="WP_345026419.1">
    <property type="nucleotide sequence ID" value="NZ_BAABEY010000002.1"/>
</dbReference>
<dbReference type="SUPFAM" id="SSF53720">
    <property type="entry name" value="ALDH-like"/>
    <property type="match status" value="1"/>
</dbReference>
<sequence length="532" mass="56677">MSIQGKNFIGYQLSAQGQKSFQSYVPAEDKYLPETFFSATPSETELAMALAQRAALPYAAVPAIQRAGFLKAITEEISALGDELLERAHLETGLPMARLQGERARTINQLLQFADLVAEGSWVDATIDTAVPGRAPAPKPDLRKKQVPLGPVVVFGSSNFPFAYSVAGVDTGPALAAGNPVIVKAHPAHPGVSDLTAQAIVTAAKKTGMPEGVFSMLFDNGFEVGTALVKHPVTKAVGFTGSFKGGMALYKLGQEREEPIPVFAEMGSVNPVVILPEKMAASALQLAKTLASSVTLGVGQFCTNPGLVFIIKSEANAEFEAAYRDEIEQVAQATMLTKGICENYVRLSGQALAQDDVQVVGKTLQPVTAFNQAEALILKVSGDTFMSNPTLQEEVFGPFSVLVEFDSPEALKKGIALVKGQLTISLFADPAEAAAQTELIGLMASKAGRFIMNGVPTGVEVCPSMHHGGPFPAATDARFTSVGRHAIYRFTRPQSYQDWDDALLPEELQNANPLGILRLVNNQWSKDAVKQG</sequence>
<dbReference type="InterPro" id="IPR044151">
    <property type="entry name" value="ALDH_KGSADH"/>
</dbReference>
<dbReference type="Gene3D" id="3.40.605.10">
    <property type="entry name" value="Aldehyde Dehydrogenase, Chain A, domain 1"/>
    <property type="match status" value="1"/>
</dbReference>
<dbReference type="Proteomes" id="UP001501508">
    <property type="component" value="Unassembled WGS sequence"/>
</dbReference>
<proteinExistence type="predicted"/>
<gene>
    <name evidence="3" type="ORF">GCM10023091_04780</name>
</gene>
<dbReference type="PANTHER" id="PTHR43353:SF3">
    <property type="entry name" value="ALDEHYDE DEHYDROGENASE-RELATED"/>
    <property type="match status" value="1"/>
</dbReference>
<name>A0ABP8LN74_9BACT</name>
<evidence type="ECO:0000256" key="1">
    <source>
        <dbReference type="ARBA" id="ARBA00023002"/>
    </source>
</evidence>
<keyword evidence="1" id="KW-0560">Oxidoreductase</keyword>
<evidence type="ECO:0000313" key="3">
    <source>
        <dbReference type="EMBL" id="GAA4432533.1"/>
    </source>
</evidence>
<accession>A0ABP8LN74</accession>
<protein>
    <submittedName>
        <fullName evidence="3">Aldehyde dehydrogenase (NADP(+))</fullName>
    </submittedName>
</protein>
<feature type="domain" description="Aldehyde dehydrogenase" evidence="2">
    <location>
        <begin position="17"/>
        <end position="410"/>
    </location>
</feature>
<reference evidence="4" key="1">
    <citation type="journal article" date="2019" name="Int. J. Syst. Evol. Microbiol.">
        <title>The Global Catalogue of Microorganisms (GCM) 10K type strain sequencing project: providing services to taxonomists for standard genome sequencing and annotation.</title>
        <authorList>
            <consortium name="The Broad Institute Genomics Platform"/>
            <consortium name="The Broad Institute Genome Sequencing Center for Infectious Disease"/>
            <person name="Wu L."/>
            <person name="Ma J."/>
        </authorList>
    </citation>
    <scope>NUCLEOTIDE SEQUENCE [LARGE SCALE GENOMIC DNA]</scope>
    <source>
        <strain evidence="4">JCM 31920</strain>
    </source>
</reference>
<evidence type="ECO:0000259" key="2">
    <source>
        <dbReference type="Pfam" id="PF00171"/>
    </source>
</evidence>
<dbReference type="InterPro" id="IPR016162">
    <property type="entry name" value="Ald_DH_N"/>
</dbReference>
<dbReference type="InterPro" id="IPR016163">
    <property type="entry name" value="Ald_DH_C"/>
</dbReference>
<dbReference type="PANTHER" id="PTHR43353">
    <property type="entry name" value="SUCCINATE-SEMIALDEHYDE DEHYDROGENASE, MITOCHONDRIAL"/>
    <property type="match status" value="1"/>
</dbReference>
<evidence type="ECO:0000313" key="4">
    <source>
        <dbReference type="Proteomes" id="UP001501508"/>
    </source>
</evidence>
<keyword evidence="4" id="KW-1185">Reference proteome</keyword>
<dbReference type="EMBL" id="BAABEY010000002">
    <property type="protein sequence ID" value="GAA4432533.1"/>
    <property type="molecule type" value="Genomic_DNA"/>
</dbReference>
<dbReference type="InterPro" id="IPR016161">
    <property type="entry name" value="Ald_DH/histidinol_DH"/>
</dbReference>